<keyword evidence="2" id="KW-0449">Lipoprotein</keyword>
<name>G5JRM9_STRCG</name>
<keyword evidence="3" id="KW-1185">Reference proteome</keyword>
<protein>
    <submittedName>
        <fullName evidence="2">Lipoprotein</fullName>
    </submittedName>
</protein>
<dbReference type="Proteomes" id="UP000004322">
    <property type="component" value="Unassembled WGS sequence"/>
</dbReference>
<evidence type="ECO:0000313" key="3">
    <source>
        <dbReference type="Proteomes" id="UP000004322"/>
    </source>
</evidence>
<feature type="signal peptide" evidence="1">
    <location>
        <begin position="1"/>
        <end position="18"/>
    </location>
</feature>
<gene>
    <name evidence="2" type="ORF">STRCR_2038</name>
</gene>
<reference evidence="2" key="1">
    <citation type="submission" date="2011-07" db="EMBL/GenBank/DDBJ databases">
        <authorList>
            <person name="Stanhope M.J."/>
            <person name="Durkin A.S."/>
            <person name="Hostetler J."/>
            <person name="Kim M."/>
            <person name="Radune D."/>
            <person name="Singh I."/>
            <person name="Town C.D."/>
        </authorList>
    </citation>
    <scope>NUCLEOTIDE SEQUENCE [LARGE SCALE GENOMIC DNA]</scope>
    <source>
        <strain evidence="2">HS-6</strain>
    </source>
</reference>
<accession>G5JRM9</accession>
<feature type="chain" id="PRO_5038782918" evidence="1">
    <location>
        <begin position="19"/>
        <end position="186"/>
    </location>
</feature>
<comment type="caution">
    <text evidence="2">The sequence shown here is derived from an EMBL/GenBank/DDBJ whole genome shotgun (WGS) entry which is preliminary data.</text>
</comment>
<dbReference type="RefSeq" id="WP_004230086.1">
    <property type="nucleotide sequence ID" value="NZ_AEUV02000002.1"/>
</dbReference>
<evidence type="ECO:0000313" key="2">
    <source>
        <dbReference type="EMBL" id="EHI75552.1"/>
    </source>
</evidence>
<evidence type="ECO:0000256" key="1">
    <source>
        <dbReference type="SAM" id="SignalP"/>
    </source>
</evidence>
<proteinExistence type="predicted"/>
<dbReference type="AlphaFoldDB" id="G5JRM9"/>
<dbReference type="OrthoDB" id="2239772at2"/>
<sequence>MKKYILGLFLFCSLFLAACDKQTIEKIIDQKQGVTSFKIGQTYRRDDGMYFKLVDEDTCVDFRDDASKYKTEDDLNDAKEGEEDPIYPQLALFESSYKKEGEDFLLGDSKETLLTFETVNDFKSKTYRSIHNDIFKDSTPATLQYSKKGYYLEIRSKRYYFHKSDKKIPNSREEFLKDYHKNETEN</sequence>
<dbReference type="PROSITE" id="PS51257">
    <property type="entry name" value="PROKAR_LIPOPROTEIN"/>
    <property type="match status" value="1"/>
</dbReference>
<keyword evidence="1" id="KW-0732">Signal</keyword>
<dbReference type="EMBL" id="AEUV02000002">
    <property type="protein sequence ID" value="EHI75552.1"/>
    <property type="molecule type" value="Genomic_DNA"/>
</dbReference>
<organism evidence="2 3">
    <name type="scientific">Streptococcus criceti HS-6</name>
    <dbReference type="NCBI Taxonomy" id="873449"/>
    <lineage>
        <taxon>Bacteria</taxon>
        <taxon>Bacillati</taxon>
        <taxon>Bacillota</taxon>
        <taxon>Bacilli</taxon>
        <taxon>Lactobacillales</taxon>
        <taxon>Streptococcaceae</taxon>
        <taxon>Streptococcus</taxon>
    </lineage>
</organism>
<dbReference type="STRING" id="873449.STRCR_2038"/>